<evidence type="ECO:0000256" key="6">
    <source>
        <dbReference type="RuleBase" id="RU003877"/>
    </source>
</evidence>
<dbReference type="PROSITE" id="PS00783">
    <property type="entry name" value="RIBOSOMAL_L13"/>
    <property type="match status" value="1"/>
</dbReference>
<dbReference type="Proteomes" id="UP001164726">
    <property type="component" value="Chromosome"/>
</dbReference>
<comment type="similarity">
    <text evidence="1 5 6">Belongs to the universal ribosomal protein uL13 family.</text>
</comment>
<comment type="subunit">
    <text evidence="5">Part of the 50S ribosomal subunit.</text>
</comment>
<keyword evidence="9" id="KW-1185">Reference proteome</keyword>
<dbReference type="GO" id="GO:0003735">
    <property type="term" value="F:structural constituent of ribosome"/>
    <property type="evidence" value="ECO:0007669"/>
    <property type="project" value="InterPro"/>
</dbReference>
<dbReference type="InterPro" id="IPR023563">
    <property type="entry name" value="Ribosomal_uL13_CS"/>
</dbReference>
<dbReference type="KEGG" id="fhl:OE105_12915"/>
<evidence type="ECO:0000313" key="9">
    <source>
        <dbReference type="Proteomes" id="UP001164726"/>
    </source>
</evidence>
<dbReference type="NCBIfam" id="TIGR01066">
    <property type="entry name" value="rplM_bact"/>
    <property type="match status" value="1"/>
</dbReference>
<dbReference type="EMBL" id="CP106877">
    <property type="protein sequence ID" value="WAA12425.1"/>
    <property type="molecule type" value="Genomic_DNA"/>
</dbReference>
<organism evidence="8 9">
    <name type="scientific">Fervidibacillus halotolerans</name>
    <dbReference type="NCBI Taxonomy" id="2980027"/>
    <lineage>
        <taxon>Bacteria</taxon>
        <taxon>Bacillati</taxon>
        <taxon>Bacillota</taxon>
        <taxon>Bacilli</taxon>
        <taxon>Bacillales</taxon>
        <taxon>Bacillaceae</taxon>
        <taxon>Fervidibacillus</taxon>
    </lineage>
</organism>
<proteinExistence type="inferred from homology"/>
<keyword evidence="2 5" id="KW-0689">Ribosomal protein</keyword>
<dbReference type="GO" id="GO:0022625">
    <property type="term" value="C:cytosolic large ribosomal subunit"/>
    <property type="evidence" value="ECO:0007669"/>
    <property type="project" value="TreeGrafter"/>
</dbReference>
<dbReference type="PANTHER" id="PTHR11545:SF2">
    <property type="entry name" value="LARGE RIBOSOMAL SUBUNIT PROTEIN UL13M"/>
    <property type="match status" value="1"/>
</dbReference>
<gene>
    <name evidence="5 7 8" type="primary">rplM</name>
    <name evidence="8" type="ORF">OE105_12915</name>
</gene>
<dbReference type="GO" id="GO:0017148">
    <property type="term" value="P:negative regulation of translation"/>
    <property type="evidence" value="ECO:0007669"/>
    <property type="project" value="TreeGrafter"/>
</dbReference>
<dbReference type="PANTHER" id="PTHR11545">
    <property type="entry name" value="RIBOSOMAL PROTEIN L13"/>
    <property type="match status" value="1"/>
</dbReference>
<dbReference type="GO" id="GO:0003729">
    <property type="term" value="F:mRNA binding"/>
    <property type="evidence" value="ECO:0007669"/>
    <property type="project" value="TreeGrafter"/>
</dbReference>
<dbReference type="HAMAP" id="MF_01366">
    <property type="entry name" value="Ribosomal_uL13"/>
    <property type="match status" value="1"/>
</dbReference>
<evidence type="ECO:0000256" key="3">
    <source>
        <dbReference type="ARBA" id="ARBA00023274"/>
    </source>
</evidence>
<dbReference type="Pfam" id="PF00572">
    <property type="entry name" value="Ribosomal_L13"/>
    <property type="match status" value="1"/>
</dbReference>
<dbReference type="CDD" id="cd00392">
    <property type="entry name" value="Ribosomal_L13"/>
    <property type="match status" value="1"/>
</dbReference>
<evidence type="ECO:0000256" key="7">
    <source>
        <dbReference type="RuleBase" id="RU003878"/>
    </source>
</evidence>
<evidence type="ECO:0000256" key="5">
    <source>
        <dbReference type="HAMAP-Rule" id="MF_01366"/>
    </source>
</evidence>
<accession>A0A9E8M004</accession>
<sequence>MRTTYMAKPNEIERKWYVVDATGQTLGRLASEVAAILRGKHKPIFTPHVDTGDHVIIINASKIELTGKKLTDKIYYRHSQHPGGLKKRTALEMRTNYPERMLELAIRGMLPKGTLGRQMFKKLHVYAGNEHPHQAQKPENYELRG</sequence>
<evidence type="ECO:0000256" key="4">
    <source>
        <dbReference type="ARBA" id="ARBA00035201"/>
    </source>
</evidence>
<dbReference type="InterPro" id="IPR005823">
    <property type="entry name" value="Ribosomal_uL13_bac-type"/>
</dbReference>
<dbReference type="PIRSF" id="PIRSF002181">
    <property type="entry name" value="Ribosomal_L13"/>
    <property type="match status" value="1"/>
</dbReference>
<dbReference type="RefSeq" id="WP_275420559.1">
    <property type="nucleotide sequence ID" value="NZ_CP106877.1"/>
</dbReference>
<dbReference type="AlphaFoldDB" id="A0A9E8M004"/>
<dbReference type="FunFam" id="3.90.1180.10:FF:000001">
    <property type="entry name" value="50S ribosomal protein L13"/>
    <property type="match status" value="1"/>
</dbReference>
<dbReference type="GO" id="GO:0006412">
    <property type="term" value="P:translation"/>
    <property type="evidence" value="ECO:0007669"/>
    <property type="project" value="UniProtKB-UniRule"/>
</dbReference>
<dbReference type="Gene3D" id="3.90.1180.10">
    <property type="entry name" value="Ribosomal protein L13"/>
    <property type="match status" value="1"/>
</dbReference>
<evidence type="ECO:0000313" key="8">
    <source>
        <dbReference type="EMBL" id="WAA12425.1"/>
    </source>
</evidence>
<dbReference type="SUPFAM" id="SSF52161">
    <property type="entry name" value="Ribosomal protein L13"/>
    <property type="match status" value="1"/>
</dbReference>
<evidence type="ECO:0000256" key="2">
    <source>
        <dbReference type="ARBA" id="ARBA00022980"/>
    </source>
</evidence>
<comment type="function">
    <text evidence="5 7">This protein is one of the early assembly proteins of the 50S ribosomal subunit, although it is not seen to bind rRNA by itself. It is important during the early stages of 50S assembly.</text>
</comment>
<name>A0A9E8M004_9BACI</name>
<protein>
    <recommendedName>
        <fullName evidence="4 5">Large ribosomal subunit protein uL13</fullName>
    </recommendedName>
</protein>
<dbReference type="InterPro" id="IPR036899">
    <property type="entry name" value="Ribosomal_uL13_sf"/>
</dbReference>
<reference evidence="8" key="1">
    <citation type="submission" date="2022-09" db="EMBL/GenBank/DDBJ databases">
        <title>Complete Genomes of Fervidibacillus albus and Fervidibacillus halotolerans isolated from tidal flat sediments.</title>
        <authorList>
            <person name="Kwon K.K."/>
            <person name="Yang S.-H."/>
            <person name="Park M.J."/>
            <person name="Oh H.-M."/>
        </authorList>
    </citation>
    <scope>NUCLEOTIDE SEQUENCE</scope>
    <source>
        <strain evidence="8">MEBiC13594</strain>
    </source>
</reference>
<evidence type="ECO:0000256" key="1">
    <source>
        <dbReference type="ARBA" id="ARBA00006227"/>
    </source>
</evidence>
<dbReference type="InterPro" id="IPR005822">
    <property type="entry name" value="Ribosomal_uL13"/>
</dbReference>
<keyword evidence="3 5" id="KW-0687">Ribonucleoprotein</keyword>